<organism evidence="2 3">
    <name type="scientific">Algoriphagus alkaliphilus</name>
    <dbReference type="NCBI Taxonomy" id="279824"/>
    <lineage>
        <taxon>Bacteria</taxon>
        <taxon>Pseudomonadati</taxon>
        <taxon>Bacteroidota</taxon>
        <taxon>Cytophagia</taxon>
        <taxon>Cytophagales</taxon>
        <taxon>Cyclobacteriaceae</taxon>
        <taxon>Algoriphagus</taxon>
    </lineage>
</organism>
<dbReference type="InterPro" id="IPR016032">
    <property type="entry name" value="Sig_transdc_resp-reg_C-effctor"/>
</dbReference>
<proteinExistence type="predicted"/>
<dbReference type="Gene3D" id="3.30.450.20">
    <property type="entry name" value="PAS domain"/>
    <property type="match status" value="1"/>
</dbReference>
<evidence type="ECO:0000259" key="1">
    <source>
        <dbReference type="PROSITE" id="PS50043"/>
    </source>
</evidence>
<dbReference type="STRING" id="279824.SAMN03080617_02432"/>
<dbReference type="SMART" id="SM00421">
    <property type="entry name" value="HTH_LUXR"/>
    <property type="match status" value="1"/>
</dbReference>
<gene>
    <name evidence="2" type="ORF">SAMN03080617_02432</name>
</gene>
<dbReference type="PROSITE" id="PS50043">
    <property type="entry name" value="HTH_LUXR_2"/>
    <property type="match status" value="1"/>
</dbReference>
<dbReference type="GO" id="GO:0003677">
    <property type="term" value="F:DNA binding"/>
    <property type="evidence" value="ECO:0007669"/>
    <property type="project" value="InterPro"/>
</dbReference>
<dbReference type="InterPro" id="IPR000792">
    <property type="entry name" value="Tscrpt_reg_LuxR_C"/>
</dbReference>
<dbReference type="RefSeq" id="WP_092730306.1">
    <property type="nucleotide sequence ID" value="NZ_FMXE01000016.1"/>
</dbReference>
<dbReference type="AlphaFoldDB" id="A0A1G5YCU2"/>
<accession>A0A1G5YCU2</accession>
<dbReference type="Proteomes" id="UP000198756">
    <property type="component" value="Unassembled WGS sequence"/>
</dbReference>
<dbReference type="SUPFAM" id="SSF46894">
    <property type="entry name" value="C-terminal effector domain of the bipartite response regulators"/>
    <property type="match status" value="1"/>
</dbReference>
<reference evidence="3" key="1">
    <citation type="submission" date="2016-10" db="EMBL/GenBank/DDBJ databases">
        <authorList>
            <person name="Varghese N."/>
            <person name="Submissions S."/>
        </authorList>
    </citation>
    <scope>NUCLEOTIDE SEQUENCE [LARGE SCALE GENOMIC DNA]</scope>
    <source>
        <strain evidence="3">DSM 22703</strain>
    </source>
</reference>
<dbReference type="Gene3D" id="1.10.10.10">
    <property type="entry name" value="Winged helix-like DNA-binding domain superfamily/Winged helix DNA-binding domain"/>
    <property type="match status" value="1"/>
</dbReference>
<sequence length="247" mass="28839">MNSNLLEFLKDIKEKVNQVDYLPEDIQKFQTIPILNTQCIYIYDFSRNKIVYCRNANVLGFNDEEFSIEHASNYHQDDKTLVNTVTQSAIKYGIEDDMIDHNCCLELTFRLKRKDGTYVQVLKQTTVYHLDDSHRMSTNVTILSDISFIQTPGYVNWSFKLNNLNSDHFENKICGDIKNIFSNKELELLPYFIKGVSSKKIADHFFISKLTVDTHRRNIKSKSGCKNMYDLLTFSSRNKLILINSLF</sequence>
<evidence type="ECO:0000313" key="2">
    <source>
        <dbReference type="EMBL" id="SDA80468.1"/>
    </source>
</evidence>
<dbReference type="GO" id="GO:0006355">
    <property type="term" value="P:regulation of DNA-templated transcription"/>
    <property type="evidence" value="ECO:0007669"/>
    <property type="project" value="InterPro"/>
</dbReference>
<name>A0A1G5YCU2_9BACT</name>
<dbReference type="PRINTS" id="PR00038">
    <property type="entry name" value="HTHLUXR"/>
</dbReference>
<dbReference type="EMBL" id="FMXE01000016">
    <property type="protein sequence ID" value="SDA80468.1"/>
    <property type="molecule type" value="Genomic_DNA"/>
</dbReference>
<dbReference type="InterPro" id="IPR036388">
    <property type="entry name" value="WH-like_DNA-bd_sf"/>
</dbReference>
<dbReference type="Pfam" id="PF00196">
    <property type="entry name" value="GerE"/>
    <property type="match status" value="1"/>
</dbReference>
<feature type="domain" description="HTH luxR-type" evidence="1">
    <location>
        <begin position="174"/>
        <end position="239"/>
    </location>
</feature>
<protein>
    <submittedName>
        <fullName evidence="2">Regulatory protein, luxR family</fullName>
    </submittedName>
</protein>
<keyword evidence="3" id="KW-1185">Reference proteome</keyword>
<dbReference type="OrthoDB" id="1727128at2"/>
<dbReference type="PROSITE" id="PS00622">
    <property type="entry name" value="HTH_LUXR_1"/>
    <property type="match status" value="1"/>
</dbReference>
<evidence type="ECO:0000313" key="3">
    <source>
        <dbReference type="Proteomes" id="UP000198756"/>
    </source>
</evidence>